<dbReference type="PANTHER" id="PTHR15032:SF4">
    <property type="entry name" value="N-ACYL-PHOSPHATIDYLETHANOLAMINE-HYDROLYZING PHOSPHOLIPASE D"/>
    <property type="match status" value="1"/>
</dbReference>
<evidence type="ECO:0000313" key="2">
    <source>
        <dbReference type="EMBL" id="RJF90372.1"/>
    </source>
</evidence>
<name>A0A418WKA7_9SPHN</name>
<proteinExistence type="predicted"/>
<feature type="domain" description="Metallo-beta-lactamase" evidence="1">
    <location>
        <begin position="124"/>
        <end position="323"/>
    </location>
</feature>
<organism evidence="2 3">
    <name type="scientific">Sphingomonas cavernae</name>
    <dbReference type="NCBI Taxonomy" id="2320861"/>
    <lineage>
        <taxon>Bacteria</taxon>
        <taxon>Pseudomonadati</taxon>
        <taxon>Pseudomonadota</taxon>
        <taxon>Alphaproteobacteria</taxon>
        <taxon>Sphingomonadales</taxon>
        <taxon>Sphingomonadaceae</taxon>
        <taxon>Sphingomonas</taxon>
    </lineage>
</organism>
<keyword evidence="3" id="KW-1185">Reference proteome</keyword>
<dbReference type="GO" id="GO:0005737">
    <property type="term" value="C:cytoplasm"/>
    <property type="evidence" value="ECO:0007669"/>
    <property type="project" value="TreeGrafter"/>
</dbReference>
<dbReference type="SUPFAM" id="SSF56281">
    <property type="entry name" value="Metallo-hydrolase/oxidoreductase"/>
    <property type="match status" value="1"/>
</dbReference>
<evidence type="ECO:0000259" key="1">
    <source>
        <dbReference type="Pfam" id="PF12706"/>
    </source>
</evidence>
<evidence type="ECO:0000313" key="3">
    <source>
        <dbReference type="Proteomes" id="UP000286100"/>
    </source>
</evidence>
<sequence length="394" mass="42688">MPRIVSRPLKWTGVSLLFILIGLCLAITLIPPFLDRVYYAGPASAHFDGERFFNPDGEDTARPPTGGSRAGFFARWLLADDGRPPWPARVAVTPAIPATRVEGDQMVATWVGHATVLIQTQGLNILTDPIWSDVAGPFNVAGPRRVAAPGIRFEDLPPIDLVLVSHNHYDHMDLPTLKKLWDRDRPLIVTSLGNDTVIRGSGAEAKAVDWGTRLPVKPGIDVVVTRNHHWGSRWGTDRNRALWSSFTVITPAGNIFFAGDTGPGDMKWPAEAAKYGPVRLAIIPIGAFRFEPGQMMTGSHIGPKEAVDVFAGLGASNGLPIHWGTFRLSYEAYDTPPRLLELFARCAGYAPGPFAARAIGQSFDVPPYAVPARATTPENVALCEPGSRAIAALR</sequence>
<dbReference type="InterPro" id="IPR036866">
    <property type="entry name" value="RibonucZ/Hydroxyglut_hydro"/>
</dbReference>
<gene>
    <name evidence="2" type="ORF">D3876_08955</name>
</gene>
<dbReference type="GO" id="GO:0016787">
    <property type="term" value="F:hydrolase activity"/>
    <property type="evidence" value="ECO:0007669"/>
    <property type="project" value="UniProtKB-KW"/>
</dbReference>
<dbReference type="RefSeq" id="WP_119761518.1">
    <property type="nucleotide sequence ID" value="NZ_QYUM01000003.1"/>
</dbReference>
<protein>
    <submittedName>
        <fullName evidence="2">Zn-dependent hydrolase</fullName>
    </submittedName>
</protein>
<dbReference type="EMBL" id="QYUM01000003">
    <property type="protein sequence ID" value="RJF90372.1"/>
    <property type="molecule type" value="Genomic_DNA"/>
</dbReference>
<reference evidence="2 3" key="1">
    <citation type="submission" date="2018-09" db="EMBL/GenBank/DDBJ databases">
        <authorList>
            <person name="Zhu H."/>
        </authorList>
    </citation>
    <scope>NUCLEOTIDE SEQUENCE [LARGE SCALE GENOMIC DNA]</scope>
    <source>
        <strain evidence="2 3">K2R01-6</strain>
    </source>
</reference>
<dbReference type="AlphaFoldDB" id="A0A418WKA7"/>
<dbReference type="OrthoDB" id="9805728at2"/>
<keyword evidence="2" id="KW-0378">Hydrolase</keyword>
<dbReference type="Gene3D" id="3.60.15.10">
    <property type="entry name" value="Ribonuclease Z/Hydroxyacylglutathione hydrolase-like"/>
    <property type="match status" value="1"/>
</dbReference>
<dbReference type="PANTHER" id="PTHR15032">
    <property type="entry name" value="N-ACYL-PHOSPHATIDYLETHANOLAMINE-HYDROLYZING PHOSPHOLIPASE D"/>
    <property type="match status" value="1"/>
</dbReference>
<comment type="caution">
    <text evidence="2">The sequence shown here is derived from an EMBL/GenBank/DDBJ whole genome shotgun (WGS) entry which is preliminary data.</text>
</comment>
<dbReference type="Proteomes" id="UP000286100">
    <property type="component" value="Unassembled WGS sequence"/>
</dbReference>
<dbReference type="Pfam" id="PF12706">
    <property type="entry name" value="Lactamase_B_2"/>
    <property type="match status" value="1"/>
</dbReference>
<dbReference type="InterPro" id="IPR001279">
    <property type="entry name" value="Metallo-B-lactamas"/>
</dbReference>
<accession>A0A418WKA7</accession>